<feature type="domain" description="TonB-dependent receptor-like beta-barrel" evidence="10">
    <location>
        <begin position="260"/>
        <end position="756"/>
    </location>
</feature>
<dbReference type="Gene3D" id="2.170.130.10">
    <property type="entry name" value="TonB-dependent receptor, plug domain"/>
    <property type="match status" value="1"/>
</dbReference>
<evidence type="ECO:0000259" key="10">
    <source>
        <dbReference type="Pfam" id="PF00593"/>
    </source>
</evidence>
<evidence type="ECO:0000256" key="5">
    <source>
        <dbReference type="ARBA" id="ARBA00023077"/>
    </source>
</evidence>
<comment type="caution">
    <text evidence="12">The sequence shown here is derived from an EMBL/GenBank/DDBJ whole genome shotgun (WGS) entry which is preliminary data.</text>
</comment>
<evidence type="ECO:0000256" key="8">
    <source>
        <dbReference type="PROSITE-ProRule" id="PRU01360"/>
    </source>
</evidence>
<dbReference type="Pfam" id="PF00593">
    <property type="entry name" value="TonB_dep_Rec_b-barrel"/>
    <property type="match status" value="1"/>
</dbReference>
<dbReference type="InterPro" id="IPR036942">
    <property type="entry name" value="Beta-barrel_TonB_sf"/>
</dbReference>
<evidence type="ECO:0000256" key="2">
    <source>
        <dbReference type="ARBA" id="ARBA00022448"/>
    </source>
</evidence>
<keyword evidence="3 8" id="KW-1134">Transmembrane beta strand</keyword>
<keyword evidence="6 8" id="KW-0472">Membrane</keyword>
<dbReference type="Proteomes" id="UP000005615">
    <property type="component" value="Unassembled WGS sequence"/>
</dbReference>
<sequence length="792" mass="85004">MGLSSTLVLVNGKRQTIAAAVANDGSVFVDTSTIPMAALERVEILKEGATATYGSDAVAGVANFILRKDVEGIEISTGYEEITDGGAGKYDVNFLAGFGNDTTRVTVAGTMIKQDSLSSAERPYTTENAISGLGRSFLTLPALPFIPNDVDETNGSGDYAGVYDAYVTVPDPNCVANAGLLSPGLAGAGATCGFLYGPRFNIVNEEEKSQLYANLTHELSDTLSMTAELGWTHHEVLDNPQSPSYPNLTFPLIFPGTGGSPFDRPVQWYGRPLGAEAPSPLAPRDSEAIRASLQLDGELNNGWNWMGALTYSENDRVARQPDTIASRLNAAIAGNGGTSGNETFNLFDPSANSQELIDWMSHLTYTNRKTEMTVADFVVSGELFDMAAGPVGFAAGAQWRDESYAVKRDDIYTQTNDPVTGDLIPVDLIFLGGGTPVDVSRDSYALFAEANLPLTDTLEASVAVRYENLSSDSSVDPKLSLRWQATDKLVLRASASSAFREPSLVQLYNQGTSLQGLDDPNVAGNRASFVRVNARGNTNLQPETSTNINIGAVYDVTDNLTVRLDYWSFDYEDVITVENAQGKLDALPDGPDVIRDATGTLGGVNVEYINAETVDTDGIDLSIDWSGSTELGEIGLSLAATRFLSYEIPCTATLSAAQRGCTGTSGTQDVVGYFNYDNFARSMPETKVNVTANWSRNNHKVALMGFYTSSYETTRGGIPAGYSSSIDSWLTLDLQYAYSFEVGGTEAILTLGAKNLTDEDAPKLYDAANFSYDPKHHDPRGQIVYGRIKFAL</sequence>
<dbReference type="GO" id="GO:0009279">
    <property type="term" value="C:cell outer membrane"/>
    <property type="evidence" value="ECO:0007669"/>
    <property type="project" value="UniProtKB-SubCell"/>
</dbReference>
<evidence type="ECO:0000313" key="12">
    <source>
        <dbReference type="EMBL" id="EGG30777.1"/>
    </source>
</evidence>
<dbReference type="Pfam" id="PF07715">
    <property type="entry name" value="Plug"/>
    <property type="match status" value="1"/>
</dbReference>
<dbReference type="Gene3D" id="2.40.170.20">
    <property type="entry name" value="TonB-dependent receptor, beta-barrel domain"/>
    <property type="match status" value="1"/>
</dbReference>
<keyword evidence="5 9" id="KW-0798">TonB box</keyword>
<evidence type="ECO:0000256" key="9">
    <source>
        <dbReference type="RuleBase" id="RU003357"/>
    </source>
</evidence>
<dbReference type="AlphaFoldDB" id="F3KYV4"/>
<evidence type="ECO:0000256" key="6">
    <source>
        <dbReference type="ARBA" id="ARBA00023136"/>
    </source>
</evidence>
<dbReference type="STRING" id="2518989.IMCC3088_2358"/>
<keyword evidence="12" id="KW-0675">Receptor</keyword>
<accession>F3KYV4</accession>
<dbReference type="eggNOG" id="COG4771">
    <property type="taxonomic scope" value="Bacteria"/>
</dbReference>
<dbReference type="InterPro" id="IPR012910">
    <property type="entry name" value="Plug_dom"/>
</dbReference>
<evidence type="ECO:0000256" key="1">
    <source>
        <dbReference type="ARBA" id="ARBA00004571"/>
    </source>
</evidence>
<comment type="subcellular location">
    <subcellularLocation>
        <location evidence="1 8">Cell outer membrane</location>
        <topology evidence="1 8">Multi-pass membrane protein</topology>
    </subcellularLocation>
</comment>
<dbReference type="SUPFAM" id="SSF56935">
    <property type="entry name" value="Porins"/>
    <property type="match status" value="1"/>
</dbReference>
<comment type="similarity">
    <text evidence="8 9">Belongs to the TonB-dependent receptor family.</text>
</comment>
<keyword evidence="13" id="KW-1185">Reference proteome</keyword>
<gene>
    <name evidence="12" type="ORF">IMCC3088_2358</name>
</gene>
<evidence type="ECO:0000259" key="11">
    <source>
        <dbReference type="Pfam" id="PF07715"/>
    </source>
</evidence>
<dbReference type="PROSITE" id="PS52016">
    <property type="entry name" value="TONB_DEPENDENT_REC_3"/>
    <property type="match status" value="1"/>
</dbReference>
<protein>
    <submittedName>
        <fullName evidence="12">TonB-dependent receptor</fullName>
    </submittedName>
</protein>
<dbReference type="InterPro" id="IPR037066">
    <property type="entry name" value="Plug_dom_sf"/>
</dbReference>
<keyword evidence="2 8" id="KW-0813">Transport</keyword>
<dbReference type="PANTHER" id="PTHR47234">
    <property type="match status" value="1"/>
</dbReference>
<proteinExistence type="inferred from homology"/>
<keyword evidence="7 8" id="KW-0998">Cell outer membrane</keyword>
<evidence type="ECO:0000256" key="3">
    <source>
        <dbReference type="ARBA" id="ARBA00022452"/>
    </source>
</evidence>
<keyword evidence="4 8" id="KW-0812">Transmembrane</keyword>
<evidence type="ECO:0000313" key="13">
    <source>
        <dbReference type="Proteomes" id="UP000005615"/>
    </source>
</evidence>
<evidence type="ECO:0000256" key="4">
    <source>
        <dbReference type="ARBA" id="ARBA00022692"/>
    </source>
</evidence>
<organism evidence="12 13">
    <name type="scientific">Aequoribacter fuscus</name>
    <dbReference type="NCBI Taxonomy" id="2518989"/>
    <lineage>
        <taxon>Bacteria</taxon>
        <taxon>Pseudomonadati</taxon>
        <taxon>Pseudomonadota</taxon>
        <taxon>Gammaproteobacteria</taxon>
        <taxon>Cellvibrionales</taxon>
        <taxon>Halieaceae</taxon>
        <taxon>Aequoribacter</taxon>
    </lineage>
</organism>
<feature type="domain" description="TonB-dependent receptor plug" evidence="11">
    <location>
        <begin position="3"/>
        <end position="61"/>
    </location>
</feature>
<dbReference type="EMBL" id="AEIG01000006">
    <property type="protein sequence ID" value="EGG30777.1"/>
    <property type="molecule type" value="Genomic_DNA"/>
</dbReference>
<dbReference type="InterPro" id="IPR039426">
    <property type="entry name" value="TonB-dep_rcpt-like"/>
</dbReference>
<reference evidence="12 13" key="1">
    <citation type="journal article" date="2011" name="J. Bacteriol.">
        <title>Genome sequence of strain IMCC3088, a proteorhodopsin-containing marine bacterium belonging to the OM60/NOR5 clade.</title>
        <authorList>
            <person name="Jang Y."/>
            <person name="Oh H.M."/>
            <person name="Kang I."/>
            <person name="Lee K."/>
            <person name="Yang S.J."/>
            <person name="Cho J.C."/>
        </authorList>
    </citation>
    <scope>NUCLEOTIDE SEQUENCE [LARGE SCALE GENOMIC DNA]</scope>
    <source>
        <strain evidence="12 13">IMCC3088</strain>
    </source>
</reference>
<name>F3KYV4_9GAMM</name>
<dbReference type="InterPro" id="IPR000531">
    <property type="entry name" value="Beta-barrel_TonB"/>
</dbReference>
<dbReference type="PANTHER" id="PTHR47234:SF2">
    <property type="entry name" value="TONB-DEPENDENT RECEPTOR"/>
    <property type="match status" value="1"/>
</dbReference>
<evidence type="ECO:0000256" key="7">
    <source>
        <dbReference type="ARBA" id="ARBA00023237"/>
    </source>
</evidence>